<comment type="caution">
    <text evidence="2">The sequence shown here is derived from an EMBL/GenBank/DDBJ whole genome shotgun (WGS) entry which is preliminary data.</text>
</comment>
<feature type="transmembrane region" description="Helical" evidence="1">
    <location>
        <begin position="270"/>
        <end position="291"/>
    </location>
</feature>
<feature type="transmembrane region" description="Helical" evidence="1">
    <location>
        <begin position="35"/>
        <end position="55"/>
    </location>
</feature>
<organism evidence="2 3">
    <name type="scientific">Candidatus Woesebacteria bacterium RIFCSPLOWO2_01_FULL_39_21</name>
    <dbReference type="NCBI Taxonomy" id="1802519"/>
    <lineage>
        <taxon>Bacteria</taxon>
        <taxon>Candidatus Woeseibacteriota</taxon>
    </lineage>
</organism>
<keyword evidence="1" id="KW-0812">Transmembrane</keyword>
<evidence type="ECO:0000313" key="2">
    <source>
        <dbReference type="EMBL" id="OGM63165.1"/>
    </source>
</evidence>
<feature type="transmembrane region" description="Helical" evidence="1">
    <location>
        <begin position="67"/>
        <end position="90"/>
    </location>
</feature>
<protein>
    <recommendedName>
        <fullName evidence="4">Glycosyltransferase RgtA/B/C/D-like domain-containing protein</fullName>
    </recommendedName>
</protein>
<name>A0A1F8BIK5_9BACT</name>
<dbReference type="STRING" id="1802519.A2961_01335"/>
<dbReference type="Pfam" id="PF09971">
    <property type="entry name" value="DUF2206"/>
    <property type="match status" value="2"/>
</dbReference>
<feature type="transmembrane region" description="Helical" evidence="1">
    <location>
        <begin position="140"/>
        <end position="159"/>
    </location>
</feature>
<feature type="transmembrane region" description="Helical" evidence="1">
    <location>
        <begin position="12"/>
        <end position="29"/>
    </location>
</feature>
<feature type="transmembrane region" description="Helical" evidence="1">
    <location>
        <begin position="403"/>
        <end position="420"/>
    </location>
</feature>
<feature type="transmembrane region" description="Helical" evidence="1">
    <location>
        <begin position="194"/>
        <end position="216"/>
    </location>
</feature>
<evidence type="ECO:0000256" key="1">
    <source>
        <dbReference type="SAM" id="Phobius"/>
    </source>
</evidence>
<feature type="transmembrane region" description="Helical" evidence="1">
    <location>
        <begin position="298"/>
        <end position="314"/>
    </location>
</feature>
<keyword evidence="1" id="KW-0472">Membrane</keyword>
<feature type="transmembrane region" description="Helical" evidence="1">
    <location>
        <begin position="102"/>
        <end position="119"/>
    </location>
</feature>
<proteinExistence type="predicted"/>
<feature type="transmembrane region" description="Helical" evidence="1">
    <location>
        <begin position="621"/>
        <end position="642"/>
    </location>
</feature>
<dbReference type="Proteomes" id="UP000177082">
    <property type="component" value="Unassembled WGS sequence"/>
</dbReference>
<feature type="transmembrane region" description="Helical" evidence="1">
    <location>
        <begin position="594"/>
        <end position="614"/>
    </location>
</feature>
<keyword evidence="1" id="KW-1133">Transmembrane helix</keyword>
<evidence type="ECO:0008006" key="4">
    <source>
        <dbReference type="Google" id="ProtNLM"/>
    </source>
</evidence>
<reference evidence="2 3" key="1">
    <citation type="journal article" date="2016" name="Nat. Commun.">
        <title>Thousands of microbial genomes shed light on interconnected biogeochemical processes in an aquifer system.</title>
        <authorList>
            <person name="Anantharaman K."/>
            <person name="Brown C.T."/>
            <person name="Hug L.A."/>
            <person name="Sharon I."/>
            <person name="Castelle C.J."/>
            <person name="Probst A.J."/>
            <person name="Thomas B.C."/>
            <person name="Singh A."/>
            <person name="Wilkins M.J."/>
            <person name="Karaoz U."/>
            <person name="Brodie E.L."/>
            <person name="Williams K.H."/>
            <person name="Hubbard S.S."/>
            <person name="Banfield J.F."/>
        </authorList>
    </citation>
    <scope>NUCLEOTIDE SEQUENCE [LARGE SCALE GENOMIC DNA]</scope>
</reference>
<dbReference type="InterPro" id="IPR018701">
    <property type="entry name" value="DUF2206_membrane"/>
</dbReference>
<gene>
    <name evidence="2" type="ORF">A2961_01335</name>
</gene>
<sequence length="760" mass="87796">MKGYMKITKNRIFFGVLLMLQVLNLLVSLDINYFFIRPIFGMAFLAFVPGVLLMLALKIKKKIFWEAIVYVVGLSVTFLMFAGLITNWVLTNWKISEPLSTSHLIVVFNFFIIILLILAMARNKRIVWTIKLPKLKFIDWLSLSIPSIFPVLAIFGAVTLNNDNFNPYTTTMLGSIALWVVMVAIFGKKLDRNIYPASLFFISLALLFMTSLRGWYTTGHDNQLEYFVFQLTKSDYTWDISEYRDPYNASLSITILPTVFYSLLGINDVYIYKTIFQIIFSLIGVSLFLFFERYTSRFVALLSVFSFISFPTFINDMPMLNRQEIAMFFFSLVLLELFAKTPRSKVNRILFLIFGFSMVVSHYSTTYIAIALFVFVYVAIHVLKKNPLGIMKKLKIRPTKSRLSLGMILLLFALTLLWNVQLTNTTTGLTRVITETYKNLGKTFSQDLKSGGVLYSLFSWQSLDKEELLKDYVKTGIDEARLRTSRDRLYDEAIYSEYAINLVDDHRSPPRNIGQWLINYQIDPFGVNFYLRQVIAKIIQVFMIIGLIVILLRKSKFVKNLDFEYLVLVFASFVTLAIFIVLPVLSIEYGTQRLFQQTLMISSLPMVIGFFAFLGSRISVAVLVTIFLSLSGFIPYITGFYYPQLHLENDGVYYDSYLLHKSEAESMKWLSENYSTLYDIYSTSSSHSKLKSLTGLFSYKNVLPGVLTKEAYVYLDYTNVDKQEDIVSHKGDLFIYKYPIKFLDQNKDLIYSNAETIIYK</sequence>
<feature type="transmembrane region" description="Helical" evidence="1">
    <location>
        <begin position="534"/>
        <end position="553"/>
    </location>
</feature>
<evidence type="ECO:0000313" key="3">
    <source>
        <dbReference type="Proteomes" id="UP000177082"/>
    </source>
</evidence>
<feature type="transmembrane region" description="Helical" evidence="1">
    <location>
        <begin position="165"/>
        <end position="187"/>
    </location>
</feature>
<accession>A0A1F8BIK5</accession>
<dbReference type="AlphaFoldDB" id="A0A1F8BIK5"/>
<feature type="transmembrane region" description="Helical" evidence="1">
    <location>
        <begin position="367"/>
        <end position="383"/>
    </location>
</feature>
<dbReference type="EMBL" id="MGHF01000020">
    <property type="protein sequence ID" value="OGM63165.1"/>
    <property type="molecule type" value="Genomic_DNA"/>
</dbReference>
<feature type="transmembrane region" description="Helical" evidence="1">
    <location>
        <begin position="565"/>
        <end position="582"/>
    </location>
</feature>